<dbReference type="EMBL" id="GBXM01022602">
    <property type="protein sequence ID" value="JAH85975.1"/>
    <property type="molecule type" value="Transcribed_RNA"/>
</dbReference>
<sequence>MLRLDACACAELTLY</sequence>
<organism evidence="1">
    <name type="scientific">Anguilla anguilla</name>
    <name type="common">European freshwater eel</name>
    <name type="synonym">Muraena anguilla</name>
    <dbReference type="NCBI Taxonomy" id="7936"/>
    <lineage>
        <taxon>Eukaryota</taxon>
        <taxon>Metazoa</taxon>
        <taxon>Chordata</taxon>
        <taxon>Craniata</taxon>
        <taxon>Vertebrata</taxon>
        <taxon>Euteleostomi</taxon>
        <taxon>Actinopterygii</taxon>
        <taxon>Neopterygii</taxon>
        <taxon>Teleostei</taxon>
        <taxon>Anguilliformes</taxon>
        <taxon>Anguillidae</taxon>
        <taxon>Anguilla</taxon>
    </lineage>
</organism>
<evidence type="ECO:0000313" key="1">
    <source>
        <dbReference type="EMBL" id="JAH85975.1"/>
    </source>
</evidence>
<proteinExistence type="predicted"/>
<accession>A0A0E9W8R7</accession>
<reference evidence="1" key="2">
    <citation type="journal article" date="2015" name="Fish Shellfish Immunol.">
        <title>Early steps in the European eel (Anguilla anguilla)-Vibrio vulnificus interaction in the gills: Role of the RtxA13 toxin.</title>
        <authorList>
            <person name="Callol A."/>
            <person name="Pajuelo D."/>
            <person name="Ebbesson L."/>
            <person name="Teles M."/>
            <person name="MacKenzie S."/>
            <person name="Amaro C."/>
        </authorList>
    </citation>
    <scope>NUCLEOTIDE SEQUENCE</scope>
</reference>
<protein>
    <submittedName>
        <fullName evidence="1">Uncharacterized protein</fullName>
    </submittedName>
</protein>
<name>A0A0E9W8R7_ANGAN</name>
<reference evidence="1" key="1">
    <citation type="submission" date="2014-11" db="EMBL/GenBank/DDBJ databases">
        <authorList>
            <person name="Amaro Gonzalez C."/>
        </authorList>
    </citation>
    <scope>NUCLEOTIDE SEQUENCE</scope>
</reference>